<evidence type="ECO:0000256" key="1">
    <source>
        <dbReference type="SAM" id="Phobius"/>
    </source>
</evidence>
<feature type="transmembrane region" description="Helical" evidence="1">
    <location>
        <begin position="92"/>
        <end position="111"/>
    </location>
</feature>
<gene>
    <name evidence="2" type="ORF">G4D61_02085</name>
</gene>
<feature type="transmembrane region" description="Helical" evidence="1">
    <location>
        <begin position="30"/>
        <end position="55"/>
    </location>
</feature>
<keyword evidence="1" id="KW-1133">Transmembrane helix</keyword>
<dbReference type="Proteomes" id="UP000476934">
    <property type="component" value="Unassembled WGS sequence"/>
</dbReference>
<feature type="transmembrane region" description="Helical" evidence="1">
    <location>
        <begin position="61"/>
        <end position="80"/>
    </location>
</feature>
<comment type="caution">
    <text evidence="2">The sequence shown here is derived from an EMBL/GenBank/DDBJ whole genome shotgun (WGS) entry which is preliminary data.</text>
</comment>
<keyword evidence="1" id="KW-0812">Transmembrane</keyword>
<dbReference type="AlphaFoldDB" id="A0A6M0P269"/>
<keyword evidence="3" id="KW-1185">Reference proteome</keyword>
<evidence type="ECO:0000313" key="2">
    <source>
        <dbReference type="EMBL" id="NEY18756.1"/>
    </source>
</evidence>
<evidence type="ECO:0000313" key="3">
    <source>
        <dbReference type="Proteomes" id="UP000476934"/>
    </source>
</evidence>
<organism evidence="2 3">
    <name type="scientific">Heyndrickxia ginsengihumi</name>
    <dbReference type="NCBI Taxonomy" id="363870"/>
    <lineage>
        <taxon>Bacteria</taxon>
        <taxon>Bacillati</taxon>
        <taxon>Bacillota</taxon>
        <taxon>Bacilli</taxon>
        <taxon>Bacillales</taxon>
        <taxon>Bacillaceae</taxon>
        <taxon>Heyndrickxia</taxon>
    </lineage>
</organism>
<sequence length="158" mass="19215">MIGLLLSIFIFNLVAFTTNKRLTINQIVHIWYFTTLLQMAFDMVIEFKYFGYWYFTKKIEWGSYLIHTVLLPPVNMMFLNWYPFNKKIGIKIFYILFWSLGCLLYELITLLPEPIGYFHYGWWNIWNSAIENPFLFVILLFYYKWICKIEAKIKNPNV</sequence>
<feature type="transmembrane region" description="Helical" evidence="1">
    <location>
        <begin position="123"/>
        <end position="143"/>
    </location>
</feature>
<dbReference type="RefSeq" id="WP_025731014.1">
    <property type="nucleotide sequence ID" value="NZ_JAAIWK010000002.1"/>
</dbReference>
<dbReference type="EMBL" id="JAAIWK010000002">
    <property type="protein sequence ID" value="NEY18756.1"/>
    <property type="molecule type" value="Genomic_DNA"/>
</dbReference>
<accession>A0A6M0P269</accession>
<protein>
    <submittedName>
        <fullName evidence="2">Uncharacterized protein</fullName>
    </submittedName>
</protein>
<name>A0A6M0P269_9BACI</name>
<proteinExistence type="predicted"/>
<reference evidence="2 3" key="2">
    <citation type="submission" date="2020-03" db="EMBL/GenBank/DDBJ databases">
        <title>Bacillus aquiflavi sp. nov., isolated from yellow water of strong flavor Chinese baijiu in Yibin region of China.</title>
        <authorList>
            <person name="Xie J."/>
        </authorList>
    </citation>
    <scope>NUCLEOTIDE SEQUENCE [LARGE SCALE GENOMIC DNA]</scope>
    <source>
        <strain evidence="2 3">Gsoil 114</strain>
    </source>
</reference>
<keyword evidence="1" id="KW-0472">Membrane</keyword>
<reference evidence="2 3" key="1">
    <citation type="submission" date="2020-02" db="EMBL/GenBank/DDBJ databases">
        <authorList>
            <person name="Feng H."/>
        </authorList>
    </citation>
    <scope>NUCLEOTIDE SEQUENCE [LARGE SCALE GENOMIC DNA]</scope>
    <source>
        <strain evidence="2 3">Gsoil 114</strain>
    </source>
</reference>